<name>A0A1R3IWF6_9ROSI</name>
<feature type="compositionally biased region" description="Basic residues" evidence="1">
    <location>
        <begin position="36"/>
        <end position="46"/>
    </location>
</feature>
<proteinExistence type="predicted"/>
<dbReference type="AlphaFoldDB" id="A0A1R3IWF6"/>
<reference evidence="3" key="1">
    <citation type="submission" date="2013-09" db="EMBL/GenBank/DDBJ databases">
        <title>Corchorus olitorius genome sequencing.</title>
        <authorList>
            <person name="Alam M."/>
            <person name="Haque M.S."/>
            <person name="Islam M.S."/>
            <person name="Emdad E.M."/>
            <person name="Islam M.M."/>
            <person name="Ahmed B."/>
            <person name="Halim A."/>
            <person name="Hossen Q.M.M."/>
            <person name="Hossain M.Z."/>
            <person name="Ahmed R."/>
            <person name="Khan M.M."/>
            <person name="Islam R."/>
            <person name="Rashid M.M."/>
            <person name="Khan S.A."/>
            <person name="Rahman M.S."/>
            <person name="Alam M."/>
            <person name="Yahiya A.S."/>
            <person name="Khan M.S."/>
            <person name="Azam M.S."/>
            <person name="Haque T."/>
            <person name="Lashkar M.Z.H."/>
            <person name="Akhand A.I."/>
            <person name="Morshed G."/>
            <person name="Roy S."/>
            <person name="Uddin K.S."/>
            <person name="Rabeya T."/>
            <person name="Hossain A.S."/>
            <person name="Chowdhury A."/>
            <person name="Snigdha A.R."/>
            <person name="Mortoza M.S."/>
            <person name="Matin S.A."/>
            <person name="Hoque S.M.E."/>
            <person name="Islam M.K."/>
            <person name="Roy D.K."/>
            <person name="Haider R."/>
            <person name="Moosa M.M."/>
            <person name="Elias S.M."/>
            <person name="Hasan A.M."/>
            <person name="Jahan S."/>
            <person name="Shafiuddin M."/>
            <person name="Mahmood N."/>
            <person name="Shommy N.S."/>
        </authorList>
    </citation>
    <scope>NUCLEOTIDE SEQUENCE [LARGE SCALE GENOMIC DNA]</scope>
    <source>
        <strain evidence="3">cv. O-4</strain>
    </source>
</reference>
<gene>
    <name evidence="2" type="ORF">COLO4_20861</name>
</gene>
<comment type="caution">
    <text evidence="2">The sequence shown here is derived from an EMBL/GenBank/DDBJ whole genome shotgun (WGS) entry which is preliminary data.</text>
</comment>
<accession>A0A1R3IWF6</accession>
<dbReference type="EMBL" id="AWUE01017483">
    <property type="protein sequence ID" value="OMO86927.1"/>
    <property type="molecule type" value="Genomic_DNA"/>
</dbReference>
<sequence>MPAGGSTSESVGMEAGAGSMAEGSEVDSTDGWRYKGGVKVRLRRKS</sequence>
<evidence type="ECO:0000313" key="3">
    <source>
        <dbReference type="Proteomes" id="UP000187203"/>
    </source>
</evidence>
<organism evidence="2 3">
    <name type="scientific">Corchorus olitorius</name>
    <dbReference type="NCBI Taxonomy" id="93759"/>
    <lineage>
        <taxon>Eukaryota</taxon>
        <taxon>Viridiplantae</taxon>
        <taxon>Streptophyta</taxon>
        <taxon>Embryophyta</taxon>
        <taxon>Tracheophyta</taxon>
        <taxon>Spermatophyta</taxon>
        <taxon>Magnoliopsida</taxon>
        <taxon>eudicotyledons</taxon>
        <taxon>Gunneridae</taxon>
        <taxon>Pentapetalae</taxon>
        <taxon>rosids</taxon>
        <taxon>malvids</taxon>
        <taxon>Malvales</taxon>
        <taxon>Malvaceae</taxon>
        <taxon>Grewioideae</taxon>
        <taxon>Apeibeae</taxon>
        <taxon>Corchorus</taxon>
    </lineage>
</organism>
<feature type="compositionally biased region" description="Low complexity" evidence="1">
    <location>
        <begin position="10"/>
        <end position="23"/>
    </location>
</feature>
<dbReference type="Proteomes" id="UP000187203">
    <property type="component" value="Unassembled WGS sequence"/>
</dbReference>
<protein>
    <submittedName>
        <fullName evidence="2">Uncharacterized protein</fullName>
    </submittedName>
</protein>
<evidence type="ECO:0000313" key="2">
    <source>
        <dbReference type="EMBL" id="OMO86927.1"/>
    </source>
</evidence>
<evidence type="ECO:0000256" key="1">
    <source>
        <dbReference type="SAM" id="MobiDB-lite"/>
    </source>
</evidence>
<keyword evidence="3" id="KW-1185">Reference proteome</keyword>
<feature type="region of interest" description="Disordered" evidence="1">
    <location>
        <begin position="1"/>
        <end position="46"/>
    </location>
</feature>